<name>A0A1X7R9P9_9SACH</name>
<dbReference type="GO" id="GO:0005509">
    <property type="term" value="F:calcium ion binding"/>
    <property type="evidence" value="ECO:0007669"/>
    <property type="project" value="TreeGrafter"/>
</dbReference>
<dbReference type="EMBL" id="FXLY01000009">
    <property type="protein sequence ID" value="SMN21946.1"/>
    <property type="molecule type" value="Genomic_DNA"/>
</dbReference>
<dbReference type="InterPro" id="IPR040250">
    <property type="entry name" value="Nucleobindin"/>
</dbReference>
<gene>
    <name evidence="3" type="ORF">KASA_0J02959G</name>
</gene>
<dbReference type="GO" id="GO:0005793">
    <property type="term" value="C:endoplasmic reticulum-Golgi intermediate compartment"/>
    <property type="evidence" value="ECO:0007669"/>
    <property type="project" value="TreeGrafter"/>
</dbReference>
<accession>A0A1X7R9P9</accession>
<evidence type="ECO:0000313" key="3">
    <source>
        <dbReference type="EMBL" id="SMN21946.1"/>
    </source>
</evidence>
<reference evidence="3 4" key="1">
    <citation type="submission" date="2017-04" db="EMBL/GenBank/DDBJ databases">
        <authorList>
            <person name="Afonso C.L."/>
            <person name="Miller P.J."/>
            <person name="Scott M.A."/>
            <person name="Spackman E."/>
            <person name="Goraichik I."/>
            <person name="Dimitrov K.M."/>
            <person name="Suarez D.L."/>
            <person name="Swayne D.E."/>
        </authorList>
    </citation>
    <scope>NUCLEOTIDE SEQUENCE [LARGE SCALE GENOMIC DNA]</scope>
</reference>
<dbReference type="PANTHER" id="PTHR19237">
    <property type="entry name" value="NUCLEOBINDIN"/>
    <property type="match status" value="1"/>
</dbReference>
<evidence type="ECO:0000313" key="4">
    <source>
        <dbReference type="Proteomes" id="UP000196158"/>
    </source>
</evidence>
<dbReference type="SUPFAM" id="SSF47473">
    <property type="entry name" value="EF-hand"/>
    <property type="match status" value="1"/>
</dbReference>
<evidence type="ECO:0000256" key="2">
    <source>
        <dbReference type="SAM" id="SignalP"/>
    </source>
</evidence>
<dbReference type="Proteomes" id="UP000196158">
    <property type="component" value="Unassembled WGS sequence"/>
</dbReference>
<feature type="signal peptide" evidence="2">
    <location>
        <begin position="1"/>
        <end position="23"/>
    </location>
</feature>
<dbReference type="InterPro" id="IPR011992">
    <property type="entry name" value="EF-hand-dom_pair"/>
</dbReference>
<dbReference type="OrthoDB" id="289247at2759"/>
<proteinExistence type="predicted"/>
<dbReference type="AlphaFoldDB" id="A0A1X7R9P9"/>
<protein>
    <recommendedName>
        <fullName evidence="5">EF-hand domain-containing protein</fullName>
    </recommendedName>
</protein>
<organism evidence="3 4">
    <name type="scientific">Maudiozyma saulgeensis</name>
    <dbReference type="NCBI Taxonomy" id="1789683"/>
    <lineage>
        <taxon>Eukaryota</taxon>
        <taxon>Fungi</taxon>
        <taxon>Dikarya</taxon>
        <taxon>Ascomycota</taxon>
        <taxon>Saccharomycotina</taxon>
        <taxon>Saccharomycetes</taxon>
        <taxon>Saccharomycetales</taxon>
        <taxon>Saccharomycetaceae</taxon>
        <taxon>Maudiozyma</taxon>
    </lineage>
</organism>
<evidence type="ECO:0000256" key="1">
    <source>
        <dbReference type="ARBA" id="ARBA00022729"/>
    </source>
</evidence>
<feature type="chain" id="PRO_5013005143" description="EF-hand domain-containing protein" evidence="2">
    <location>
        <begin position="24"/>
        <end position="250"/>
    </location>
</feature>
<keyword evidence="1 2" id="KW-0732">Signal</keyword>
<sequence>MKLLQAVLVPVWVLVSLVQLSSGSAIAEANVDAADQIGIKNEKINVDTENPPKGMSWEEWHMLHEHQLEKYTPEQFFSLHDVQKKGFLDKNDILSLYGLDRREVIGTGDGMGQHDQSEEIDEELGERVVSLILRLLDINDDDKILRNEYLDFAKTGQKFPNLGVGVGHHSDFEQEYELHHWNKFHRDNDPEVKNVHKEDIEHELLHHEHEIEHEEQEQRSSSRATVITDDELESRIELKNIPQRFKNGLF</sequence>
<dbReference type="Gene3D" id="1.10.238.10">
    <property type="entry name" value="EF-hand"/>
    <property type="match status" value="1"/>
</dbReference>
<dbReference type="FunFam" id="1.10.238.10:FF:000309">
    <property type="entry name" value="Chromosome 21, whole genome shotgun sequence"/>
    <property type="match status" value="1"/>
</dbReference>
<evidence type="ECO:0008006" key="5">
    <source>
        <dbReference type="Google" id="ProtNLM"/>
    </source>
</evidence>
<keyword evidence="4" id="KW-1185">Reference proteome</keyword>
<dbReference type="PANTHER" id="PTHR19237:SF20">
    <property type="entry name" value="NUCLEOBINDIN 1"/>
    <property type="match status" value="1"/>
</dbReference>